<evidence type="ECO:0000256" key="4">
    <source>
        <dbReference type="ARBA" id="ARBA00022909"/>
    </source>
</evidence>
<comment type="pathway">
    <text evidence="2 6">Cofactor biosynthesis; tetrahydrofolate biosynthesis; 2-amino-4-hydroxy-6-hydroxymethyl-7,8-dihydropteridine diphosphate from 7,8-dihydroneopterin triphosphate: step 3/4.</text>
</comment>
<proteinExistence type="inferred from homology"/>
<evidence type="ECO:0000259" key="7">
    <source>
        <dbReference type="SMART" id="SM00905"/>
    </source>
</evidence>
<dbReference type="PANTHER" id="PTHR42844">
    <property type="entry name" value="DIHYDRONEOPTERIN ALDOLASE 1-RELATED"/>
    <property type="match status" value="1"/>
</dbReference>
<evidence type="ECO:0000313" key="9">
    <source>
        <dbReference type="Proteomes" id="UP001597362"/>
    </source>
</evidence>
<accession>A0ABW4YIC8</accession>
<dbReference type="InterPro" id="IPR006157">
    <property type="entry name" value="FolB_dom"/>
</dbReference>
<dbReference type="EMBL" id="JBHUHO010000019">
    <property type="protein sequence ID" value="MFD2115441.1"/>
    <property type="molecule type" value="Genomic_DNA"/>
</dbReference>
<dbReference type="PANTHER" id="PTHR42844:SF1">
    <property type="entry name" value="DIHYDRONEOPTERIN ALDOLASE 1-RELATED"/>
    <property type="match status" value="1"/>
</dbReference>
<dbReference type="NCBIfam" id="TIGR00526">
    <property type="entry name" value="folB_dom"/>
    <property type="match status" value="1"/>
</dbReference>
<gene>
    <name evidence="8" type="primary">folB</name>
    <name evidence="8" type="ORF">ACFSJH_06825</name>
</gene>
<evidence type="ECO:0000256" key="1">
    <source>
        <dbReference type="ARBA" id="ARBA00001353"/>
    </source>
</evidence>
<dbReference type="GO" id="GO:0004150">
    <property type="term" value="F:dihydroneopterin aldolase activity"/>
    <property type="evidence" value="ECO:0007669"/>
    <property type="project" value="UniProtKB-EC"/>
</dbReference>
<evidence type="ECO:0000256" key="6">
    <source>
        <dbReference type="RuleBase" id="RU362079"/>
    </source>
</evidence>
<dbReference type="InterPro" id="IPR043133">
    <property type="entry name" value="GTP-CH-I_C/QueF"/>
</dbReference>
<keyword evidence="9" id="KW-1185">Reference proteome</keyword>
<reference evidence="9" key="1">
    <citation type="journal article" date="2019" name="Int. J. Syst. Evol. Microbiol.">
        <title>The Global Catalogue of Microorganisms (GCM) 10K type strain sequencing project: providing services to taxonomists for standard genome sequencing and annotation.</title>
        <authorList>
            <consortium name="The Broad Institute Genomics Platform"/>
            <consortium name="The Broad Institute Genome Sequencing Center for Infectious Disease"/>
            <person name="Wu L."/>
            <person name="Ma J."/>
        </authorList>
    </citation>
    <scope>NUCLEOTIDE SEQUENCE [LARGE SCALE GENOMIC DNA]</scope>
    <source>
        <strain evidence="9">GH52</strain>
    </source>
</reference>
<name>A0ABW4YIC8_9BACL</name>
<dbReference type="Proteomes" id="UP001597362">
    <property type="component" value="Unassembled WGS sequence"/>
</dbReference>
<comment type="function">
    <text evidence="6">Catalyzes the conversion of 7,8-dihydroneopterin to 6-hydroxymethyl-7,8-dihydropterin.</text>
</comment>
<evidence type="ECO:0000256" key="2">
    <source>
        <dbReference type="ARBA" id="ARBA00005013"/>
    </source>
</evidence>
<comment type="catalytic activity">
    <reaction evidence="1 6">
        <text>7,8-dihydroneopterin = 6-hydroxymethyl-7,8-dihydropterin + glycolaldehyde</text>
        <dbReference type="Rhea" id="RHEA:10540"/>
        <dbReference type="ChEBI" id="CHEBI:17001"/>
        <dbReference type="ChEBI" id="CHEBI:17071"/>
        <dbReference type="ChEBI" id="CHEBI:44841"/>
        <dbReference type="EC" id="4.1.2.25"/>
    </reaction>
</comment>
<dbReference type="Gene3D" id="3.30.1130.10">
    <property type="match status" value="1"/>
</dbReference>
<comment type="caution">
    <text evidence="8">The sequence shown here is derived from an EMBL/GenBank/DDBJ whole genome shotgun (WGS) entry which is preliminary data.</text>
</comment>
<feature type="domain" description="Dihydroneopterin aldolase/epimerase" evidence="7">
    <location>
        <begin position="4"/>
        <end position="117"/>
    </location>
</feature>
<comment type="similarity">
    <text evidence="3 6">Belongs to the DHNA family.</text>
</comment>
<dbReference type="Pfam" id="PF02152">
    <property type="entry name" value="FolB"/>
    <property type="match status" value="1"/>
</dbReference>
<dbReference type="SMART" id="SM00905">
    <property type="entry name" value="FolB"/>
    <property type="match status" value="1"/>
</dbReference>
<sequence length="122" mass="13893">MDKMYLQGMKFYGYHGVFAEENKLGQQFIVDVILNLDLHTAAETDDLNTTINYAETYDYIQRIAEGEPVKLIEALAGKIASQLLDVYTMVHEVTVKVTKPSPPFKVFFDGVTVELTRSRERV</sequence>
<evidence type="ECO:0000313" key="8">
    <source>
        <dbReference type="EMBL" id="MFD2115441.1"/>
    </source>
</evidence>
<dbReference type="InterPro" id="IPR006156">
    <property type="entry name" value="Dihydroneopterin_aldolase"/>
</dbReference>
<dbReference type="SUPFAM" id="SSF55620">
    <property type="entry name" value="Tetrahydrobiopterin biosynthesis enzymes-like"/>
    <property type="match status" value="1"/>
</dbReference>
<evidence type="ECO:0000256" key="3">
    <source>
        <dbReference type="ARBA" id="ARBA00005708"/>
    </source>
</evidence>
<dbReference type="RefSeq" id="WP_377770606.1">
    <property type="nucleotide sequence ID" value="NZ_JBHUHO010000019.1"/>
</dbReference>
<dbReference type="CDD" id="cd00534">
    <property type="entry name" value="DHNA_DHNTPE"/>
    <property type="match status" value="1"/>
</dbReference>
<dbReference type="NCBIfam" id="TIGR00525">
    <property type="entry name" value="folB"/>
    <property type="match status" value="1"/>
</dbReference>
<protein>
    <recommendedName>
        <fullName evidence="6">7,8-dihydroneopterin aldolase</fullName>
        <ecNumber evidence="6">4.1.2.25</ecNumber>
    </recommendedName>
</protein>
<organism evidence="8 9">
    <name type="scientific">Paenibacillus yanchengensis</name>
    <dbReference type="NCBI Taxonomy" id="2035833"/>
    <lineage>
        <taxon>Bacteria</taxon>
        <taxon>Bacillati</taxon>
        <taxon>Bacillota</taxon>
        <taxon>Bacilli</taxon>
        <taxon>Bacillales</taxon>
        <taxon>Paenibacillaceae</taxon>
        <taxon>Paenibacillus</taxon>
    </lineage>
</organism>
<keyword evidence="5 6" id="KW-0456">Lyase</keyword>
<evidence type="ECO:0000256" key="5">
    <source>
        <dbReference type="ARBA" id="ARBA00023239"/>
    </source>
</evidence>
<keyword evidence="4 6" id="KW-0289">Folate biosynthesis</keyword>
<dbReference type="EC" id="4.1.2.25" evidence="6"/>